<sequence>ETRQLIRIIPLLLDLGESYAPYNFSWVVENQLAAMAWPETEGNLNFLWQNGIKHVVTLSPEKVPPIANSKLEWTLIPVEEFEPPTLDNMITFINICETSLAKKESVGVHCRMGRGRTGVMAACFLVHFLGLRPETAVYNLRCWRPGSVETYGQERAVVEYHDYLRGTKTNAS</sequence>
<evidence type="ECO:0000256" key="11">
    <source>
        <dbReference type="ARBA" id="ARBA00048336"/>
    </source>
</evidence>
<keyword evidence="6" id="KW-0963">Cytoplasm</keyword>
<dbReference type="AlphaFoldDB" id="V5GPY5"/>
<dbReference type="EC" id="3.1.3.16" evidence="5"/>
<proteinExistence type="inferred from homology"/>
<keyword evidence="7" id="KW-0378">Hydrolase</keyword>
<protein>
    <recommendedName>
        <fullName evidence="13">Dual specificity protein phosphatase 23</fullName>
        <ecNumber evidence="5">3.1.3.16</ecNumber>
        <ecNumber evidence="4">3.1.3.48</ecNumber>
    </recommendedName>
    <alternativeName>
        <fullName evidence="14">Low molecular mass dual specificity phosphatase 3</fullName>
    </alternativeName>
</protein>
<evidence type="ECO:0000256" key="8">
    <source>
        <dbReference type="ARBA" id="ARBA00022912"/>
    </source>
</evidence>
<accession>V5GPY5</accession>
<evidence type="ECO:0000256" key="5">
    <source>
        <dbReference type="ARBA" id="ARBA00013081"/>
    </source>
</evidence>
<dbReference type="GO" id="GO:0005634">
    <property type="term" value="C:nucleus"/>
    <property type="evidence" value="ECO:0007669"/>
    <property type="project" value="UniProtKB-SubCell"/>
</dbReference>
<organism evidence="17">
    <name type="scientific">Anoplophora glabripennis</name>
    <name type="common">Asian longhorn beetle</name>
    <name type="synonym">Anoplophora nobilis</name>
    <dbReference type="NCBI Taxonomy" id="217634"/>
    <lineage>
        <taxon>Eukaryota</taxon>
        <taxon>Metazoa</taxon>
        <taxon>Ecdysozoa</taxon>
        <taxon>Arthropoda</taxon>
        <taxon>Hexapoda</taxon>
        <taxon>Insecta</taxon>
        <taxon>Pterygota</taxon>
        <taxon>Neoptera</taxon>
        <taxon>Endopterygota</taxon>
        <taxon>Coleoptera</taxon>
        <taxon>Polyphaga</taxon>
        <taxon>Cucujiformia</taxon>
        <taxon>Chrysomeloidea</taxon>
        <taxon>Cerambycidae</taxon>
        <taxon>Lamiinae</taxon>
        <taxon>Lamiini</taxon>
        <taxon>Anoplophora</taxon>
    </lineage>
</organism>
<dbReference type="GO" id="GO:0004725">
    <property type="term" value="F:protein tyrosine phosphatase activity"/>
    <property type="evidence" value="ECO:0007669"/>
    <property type="project" value="UniProtKB-EC"/>
</dbReference>
<evidence type="ECO:0000256" key="9">
    <source>
        <dbReference type="ARBA" id="ARBA00023242"/>
    </source>
</evidence>
<comment type="function">
    <text evidence="12">Protein phosphatase that mediates dephosphorylation of proteins phosphorylated on Tyr and Ser/Thr residues. In vitro, it can dephosphorylate p44-ERK1 (MAPK3) but not p54 SAPK-beta (MAPK10) in vitro. Able to enhance activation of JNK and p38 (MAPK14).</text>
</comment>
<evidence type="ECO:0000256" key="12">
    <source>
        <dbReference type="ARBA" id="ARBA00053915"/>
    </source>
</evidence>
<dbReference type="GO" id="GO:0004722">
    <property type="term" value="F:protein serine/threonine phosphatase activity"/>
    <property type="evidence" value="ECO:0007669"/>
    <property type="project" value="UniProtKB-EC"/>
</dbReference>
<dbReference type="InterPro" id="IPR020422">
    <property type="entry name" value="TYR_PHOSPHATASE_DUAL_dom"/>
</dbReference>
<reference evidence="17" key="1">
    <citation type="submission" date="2013-07" db="EMBL/GenBank/DDBJ databases">
        <title>Midgut Transcriptome Profiling of Anoplphora glabripennis, a Lignocellulose Degrading, Wood-Boring Cerambycid.</title>
        <authorList>
            <person name="Scully E.D."/>
            <person name="Hoover K."/>
            <person name="Carlson J.E."/>
            <person name="Tien M."/>
            <person name="Geib S.M."/>
        </authorList>
    </citation>
    <scope>NUCLEOTIDE SEQUENCE</scope>
</reference>
<dbReference type="InterPro" id="IPR003595">
    <property type="entry name" value="Tyr_Pase_cat"/>
</dbReference>
<keyword evidence="9" id="KW-0539">Nucleus</keyword>
<dbReference type="PROSITE" id="PS50054">
    <property type="entry name" value="TYR_PHOSPHATASE_DUAL"/>
    <property type="match status" value="1"/>
</dbReference>
<dbReference type="InterPro" id="IPR000387">
    <property type="entry name" value="Tyr_Pase_dom"/>
</dbReference>
<dbReference type="GO" id="GO:0005829">
    <property type="term" value="C:cytosol"/>
    <property type="evidence" value="ECO:0007669"/>
    <property type="project" value="UniProtKB-SubCell"/>
</dbReference>
<feature type="non-terminal residue" evidence="17">
    <location>
        <position position="1"/>
    </location>
</feature>
<keyword evidence="8" id="KW-0904">Protein phosphatase</keyword>
<dbReference type="PROSITE" id="PS50056">
    <property type="entry name" value="TYR_PHOSPHATASE_2"/>
    <property type="match status" value="1"/>
</dbReference>
<comment type="catalytic activity">
    <reaction evidence="11">
        <text>O-phospho-L-threonyl-[protein] + H2O = L-threonyl-[protein] + phosphate</text>
        <dbReference type="Rhea" id="RHEA:47004"/>
        <dbReference type="Rhea" id="RHEA-COMP:11060"/>
        <dbReference type="Rhea" id="RHEA-COMP:11605"/>
        <dbReference type="ChEBI" id="CHEBI:15377"/>
        <dbReference type="ChEBI" id="CHEBI:30013"/>
        <dbReference type="ChEBI" id="CHEBI:43474"/>
        <dbReference type="ChEBI" id="CHEBI:61977"/>
        <dbReference type="EC" id="3.1.3.16"/>
    </reaction>
</comment>
<evidence type="ECO:0000256" key="4">
    <source>
        <dbReference type="ARBA" id="ARBA00013064"/>
    </source>
</evidence>
<evidence type="ECO:0000259" key="16">
    <source>
        <dbReference type="PROSITE" id="PS50056"/>
    </source>
</evidence>
<dbReference type="FunFam" id="3.90.190.10:FF:000063">
    <property type="entry name" value="Dual specificity phosphatase 23"/>
    <property type="match status" value="1"/>
</dbReference>
<evidence type="ECO:0000256" key="13">
    <source>
        <dbReference type="ARBA" id="ARBA00068789"/>
    </source>
</evidence>
<dbReference type="InterPro" id="IPR029021">
    <property type="entry name" value="Prot-tyrosine_phosphatase-like"/>
</dbReference>
<dbReference type="EC" id="3.1.3.48" evidence="4"/>
<evidence type="ECO:0000256" key="1">
    <source>
        <dbReference type="ARBA" id="ARBA00004123"/>
    </source>
</evidence>
<dbReference type="EMBL" id="GALX01002267">
    <property type="protein sequence ID" value="JAB66199.1"/>
    <property type="molecule type" value="Transcribed_RNA"/>
</dbReference>
<evidence type="ECO:0000256" key="7">
    <source>
        <dbReference type="ARBA" id="ARBA00022801"/>
    </source>
</evidence>
<dbReference type="InterPro" id="IPR050561">
    <property type="entry name" value="PTP"/>
</dbReference>
<name>V5GPY5_ANOGL</name>
<feature type="domain" description="Tyrosine-protein phosphatase" evidence="15">
    <location>
        <begin position="23"/>
        <end position="166"/>
    </location>
</feature>
<dbReference type="SMART" id="SM00195">
    <property type="entry name" value="DSPc"/>
    <property type="match status" value="1"/>
</dbReference>
<comment type="similarity">
    <text evidence="3">Belongs to the protein-tyrosine phosphatase family. Non-receptor class dual specificity subfamily.</text>
</comment>
<evidence type="ECO:0000259" key="15">
    <source>
        <dbReference type="PROSITE" id="PS50054"/>
    </source>
</evidence>
<evidence type="ECO:0000256" key="10">
    <source>
        <dbReference type="ARBA" id="ARBA00047761"/>
    </source>
</evidence>
<dbReference type="Pfam" id="PF22784">
    <property type="entry name" value="PTP-SAK"/>
    <property type="match status" value="1"/>
</dbReference>
<dbReference type="InterPro" id="IPR057023">
    <property type="entry name" value="PTP-SAK"/>
</dbReference>
<dbReference type="InterPro" id="IPR016130">
    <property type="entry name" value="Tyr_Pase_AS"/>
</dbReference>
<dbReference type="SMART" id="SM00404">
    <property type="entry name" value="PTPc_motif"/>
    <property type="match status" value="1"/>
</dbReference>
<dbReference type="PANTHER" id="PTHR23339">
    <property type="entry name" value="TYROSINE SPECIFIC PROTEIN PHOSPHATASE AND DUAL SPECIFICITY PROTEIN PHOSPHATASE"/>
    <property type="match status" value="1"/>
</dbReference>
<comment type="subcellular location">
    <subcellularLocation>
        <location evidence="2">Cytoplasm</location>
        <location evidence="2">Cytosol</location>
    </subcellularLocation>
    <subcellularLocation>
        <location evidence="1">Nucleus</location>
    </subcellularLocation>
</comment>
<comment type="catalytic activity">
    <reaction evidence="10">
        <text>O-phospho-L-seryl-[protein] + H2O = L-seryl-[protein] + phosphate</text>
        <dbReference type="Rhea" id="RHEA:20629"/>
        <dbReference type="Rhea" id="RHEA-COMP:9863"/>
        <dbReference type="Rhea" id="RHEA-COMP:11604"/>
        <dbReference type="ChEBI" id="CHEBI:15377"/>
        <dbReference type="ChEBI" id="CHEBI:29999"/>
        <dbReference type="ChEBI" id="CHEBI:43474"/>
        <dbReference type="ChEBI" id="CHEBI:83421"/>
        <dbReference type="EC" id="3.1.3.16"/>
    </reaction>
</comment>
<feature type="domain" description="Tyrosine specific protein phosphatases" evidence="16">
    <location>
        <begin position="87"/>
        <end position="155"/>
    </location>
</feature>
<evidence type="ECO:0000256" key="3">
    <source>
        <dbReference type="ARBA" id="ARBA00008601"/>
    </source>
</evidence>
<dbReference type="Gene3D" id="3.90.190.10">
    <property type="entry name" value="Protein tyrosine phosphatase superfamily"/>
    <property type="match status" value="1"/>
</dbReference>
<evidence type="ECO:0000256" key="6">
    <source>
        <dbReference type="ARBA" id="ARBA00022490"/>
    </source>
</evidence>
<evidence type="ECO:0000256" key="2">
    <source>
        <dbReference type="ARBA" id="ARBA00004514"/>
    </source>
</evidence>
<evidence type="ECO:0000256" key="14">
    <source>
        <dbReference type="ARBA" id="ARBA00081937"/>
    </source>
</evidence>
<gene>
    <name evidence="17" type="primary">DUS23</name>
</gene>
<dbReference type="SUPFAM" id="SSF52799">
    <property type="entry name" value="(Phosphotyrosine protein) phosphatases II"/>
    <property type="match status" value="1"/>
</dbReference>
<evidence type="ECO:0000313" key="17">
    <source>
        <dbReference type="EMBL" id="JAB66199.1"/>
    </source>
</evidence>
<dbReference type="PROSITE" id="PS00383">
    <property type="entry name" value="TYR_PHOSPHATASE_1"/>
    <property type="match status" value="1"/>
</dbReference>